<evidence type="ECO:0000313" key="2">
    <source>
        <dbReference type="EMBL" id="OTP73393.1"/>
    </source>
</evidence>
<accession>A0A242MQ67</accession>
<dbReference type="AlphaFoldDB" id="A0A242MQ67"/>
<dbReference type="Proteomes" id="UP000194546">
    <property type="component" value="Unassembled WGS sequence"/>
</dbReference>
<gene>
    <name evidence="2" type="ORF">PAMC26510_19150</name>
</gene>
<keyword evidence="1" id="KW-0812">Transmembrane</keyword>
<comment type="caution">
    <text evidence="2">The sequence shown here is derived from an EMBL/GenBank/DDBJ whole genome shotgun (WGS) entry which is preliminary data.</text>
</comment>
<proteinExistence type="predicted"/>
<dbReference type="EMBL" id="NBTY01000100">
    <property type="protein sequence ID" value="OTP73393.1"/>
    <property type="molecule type" value="Genomic_DNA"/>
</dbReference>
<evidence type="ECO:0000313" key="3">
    <source>
        <dbReference type="Proteomes" id="UP000194546"/>
    </source>
</evidence>
<organism evidence="2 3">
    <name type="scientific">Caballeronia sordidicola</name>
    <name type="common">Burkholderia sordidicola</name>
    <dbReference type="NCBI Taxonomy" id="196367"/>
    <lineage>
        <taxon>Bacteria</taxon>
        <taxon>Pseudomonadati</taxon>
        <taxon>Pseudomonadota</taxon>
        <taxon>Betaproteobacteria</taxon>
        <taxon>Burkholderiales</taxon>
        <taxon>Burkholderiaceae</taxon>
        <taxon>Caballeronia</taxon>
    </lineage>
</organism>
<evidence type="ECO:0000256" key="1">
    <source>
        <dbReference type="SAM" id="Phobius"/>
    </source>
</evidence>
<dbReference type="RefSeq" id="WP_086382086.1">
    <property type="nucleotide sequence ID" value="NZ_NBTY01000100.1"/>
</dbReference>
<reference evidence="2 3" key="1">
    <citation type="submission" date="2017-03" db="EMBL/GenBank/DDBJ databases">
        <title>Genome analysis of strain PAMC 26510.</title>
        <authorList>
            <person name="Oh H.-M."/>
            <person name="Yang J.-A."/>
        </authorList>
    </citation>
    <scope>NUCLEOTIDE SEQUENCE [LARGE SCALE GENOMIC DNA]</scope>
    <source>
        <strain evidence="2 3">PAMC 26510</strain>
    </source>
</reference>
<name>A0A242MQ67_CABSO</name>
<protein>
    <submittedName>
        <fullName evidence="2">Uncharacterized protein</fullName>
    </submittedName>
</protein>
<keyword evidence="1" id="KW-0472">Membrane</keyword>
<keyword evidence="1" id="KW-1133">Transmembrane helix</keyword>
<sequence>METHLTPTFYGCLCIGVIACALIMPQGLAAVDRLLAGQPERFDLDNWGDRNRYVDEIPPAIWPRVVTAIGGALLFAALLTLMFLCQQLAPG</sequence>
<feature type="transmembrane region" description="Helical" evidence="1">
    <location>
        <begin position="61"/>
        <end position="85"/>
    </location>
</feature>